<evidence type="ECO:0000256" key="11">
    <source>
        <dbReference type="RuleBase" id="RU000488"/>
    </source>
</evidence>
<dbReference type="GeneID" id="63743582"/>
<feature type="repeat" description="Solcar" evidence="10">
    <location>
        <begin position="8"/>
        <end position="97"/>
    </location>
</feature>
<evidence type="ECO:0000256" key="8">
    <source>
        <dbReference type="ARBA" id="ARBA00023128"/>
    </source>
</evidence>
<dbReference type="RefSeq" id="XP_040692219.1">
    <property type="nucleotide sequence ID" value="XM_040827734.1"/>
</dbReference>
<keyword evidence="3 11" id="KW-0813">Transport</keyword>
<evidence type="ECO:0000256" key="2">
    <source>
        <dbReference type="ARBA" id="ARBA00006375"/>
    </source>
</evidence>
<dbReference type="InterPro" id="IPR002067">
    <property type="entry name" value="MCP"/>
</dbReference>
<dbReference type="PRINTS" id="PR00926">
    <property type="entry name" value="MITOCARRIER"/>
</dbReference>
<sequence>MTGKDGLSPSFVETVAGFTAGIVSTLCLHPLDLIKTRLQVDRSSPSSRFGGSLRVIRDISHHEGGITAFYRGLTPNLIGNSTSWGLYFLCYGNIKDAIRTFRGSEGWELTSADYFLASGSAGMATSILTNPIWVIKTRMLSTGSQTPGAYASFTTGAMQILRSEGVVGFYRGLLPALFGVSHGALQFMAYEKLKVYRSSRPAVLFAASGHDDNHDVSNARRKLGNLDFFLVSSLSKIFAGCVTYPYQVLRSRLQVYDAHLVYRGAWDAMAQIWAKEGLAGFYKGLGPNIFRVLPSTWVTFLVYENIKAYLPSLASNVK</sequence>
<evidence type="ECO:0000256" key="1">
    <source>
        <dbReference type="ARBA" id="ARBA00004448"/>
    </source>
</evidence>
<gene>
    <name evidence="12" type="ORF">ASPWEDRAFT_105531</name>
</gene>
<dbReference type="STRING" id="1073089.A0A1L9RUI5"/>
<dbReference type="GO" id="GO:0005743">
    <property type="term" value="C:mitochondrial inner membrane"/>
    <property type="evidence" value="ECO:0007669"/>
    <property type="project" value="UniProtKB-SubCell"/>
</dbReference>
<evidence type="ECO:0000313" key="12">
    <source>
        <dbReference type="EMBL" id="OJJ38543.1"/>
    </source>
</evidence>
<accession>A0A1L9RUI5</accession>
<feature type="repeat" description="Solcar" evidence="10">
    <location>
        <begin position="227"/>
        <end position="309"/>
    </location>
</feature>
<protein>
    <submittedName>
        <fullName evidence="12">Uncharacterized protein</fullName>
    </submittedName>
</protein>
<evidence type="ECO:0000256" key="3">
    <source>
        <dbReference type="ARBA" id="ARBA00022448"/>
    </source>
</evidence>
<dbReference type="PROSITE" id="PS50920">
    <property type="entry name" value="SOLCAR"/>
    <property type="match status" value="3"/>
</dbReference>
<evidence type="ECO:0000256" key="4">
    <source>
        <dbReference type="ARBA" id="ARBA00022692"/>
    </source>
</evidence>
<evidence type="ECO:0000313" key="13">
    <source>
        <dbReference type="Proteomes" id="UP000184383"/>
    </source>
</evidence>
<keyword evidence="4 10" id="KW-0812">Transmembrane</keyword>
<dbReference type="Gene3D" id="1.50.40.10">
    <property type="entry name" value="Mitochondrial carrier domain"/>
    <property type="match status" value="1"/>
</dbReference>
<dbReference type="PANTHER" id="PTHR45683">
    <property type="entry name" value="MITOCHONDRIAL NICOTINAMIDE ADENINE DINUCLEOTIDE TRANSPORTER 1-RELATED-RELATED"/>
    <property type="match status" value="1"/>
</dbReference>
<keyword evidence="6" id="KW-0999">Mitochondrion inner membrane</keyword>
<evidence type="ECO:0000256" key="10">
    <source>
        <dbReference type="PROSITE-ProRule" id="PRU00282"/>
    </source>
</evidence>
<feature type="repeat" description="Solcar" evidence="10">
    <location>
        <begin position="109"/>
        <end position="196"/>
    </location>
</feature>
<keyword evidence="13" id="KW-1185">Reference proteome</keyword>
<proteinExistence type="inferred from homology"/>
<evidence type="ECO:0000256" key="9">
    <source>
        <dbReference type="ARBA" id="ARBA00023136"/>
    </source>
</evidence>
<keyword evidence="8" id="KW-0496">Mitochondrion</keyword>
<reference evidence="13" key="1">
    <citation type="journal article" date="2017" name="Genome Biol.">
        <title>Comparative genomics reveals high biological diversity and specific adaptations in the industrially and medically important fungal genus Aspergillus.</title>
        <authorList>
            <person name="de Vries R.P."/>
            <person name="Riley R."/>
            <person name="Wiebenga A."/>
            <person name="Aguilar-Osorio G."/>
            <person name="Amillis S."/>
            <person name="Uchima C.A."/>
            <person name="Anderluh G."/>
            <person name="Asadollahi M."/>
            <person name="Askin M."/>
            <person name="Barry K."/>
            <person name="Battaglia E."/>
            <person name="Bayram O."/>
            <person name="Benocci T."/>
            <person name="Braus-Stromeyer S.A."/>
            <person name="Caldana C."/>
            <person name="Canovas D."/>
            <person name="Cerqueira G.C."/>
            <person name="Chen F."/>
            <person name="Chen W."/>
            <person name="Choi C."/>
            <person name="Clum A."/>
            <person name="Dos Santos R.A."/>
            <person name="Damasio A.R."/>
            <person name="Diallinas G."/>
            <person name="Emri T."/>
            <person name="Fekete E."/>
            <person name="Flipphi M."/>
            <person name="Freyberg S."/>
            <person name="Gallo A."/>
            <person name="Gournas C."/>
            <person name="Habgood R."/>
            <person name="Hainaut M."/>
            <person name="Harispe M.L."/>
            <person name="Henrissat B."/>
            <person name="Hilden K.S."/>
            <person name="Hope R."/>
            <person name="Hossain A."/>
            <person name="Karabika E."/>
            <person name="Karaffa L."/>
            <person name="Karanyi Z."/>
            <person name="Krasevec N."/>
            <person name="Kuo A."/>
            <person name="Kusch H."/>
            <person name="LaButti K."/>
            <person name="Lagendijk E.L."/>
            <person name="Lapidus A."/>
            <person name="Levasseur A."/>
            <person name="Lindquist E."/>
            <person name="Lipzen A."/>
            <person name="Logrieco A.F."/>
            <person name="MacCabe A."/>
            <person name="Maekelae M.R."/>
            <person name="Malavazi I."/>
            <person name="Melin P."/>
            <person name="Meyer V."/>
            <person name="Mielnichuk N."/>
            <person name="Miskei M."/>
            <person name="Molnar A.P."/>
            <person name="Mule G."/>
            <person name="Ngan C.Y."/>
            <person name="Orejas M."/>
            <person name="Orosz E."/>
            <person name="Ouedraogo J.P."/>
            <person name="Overkamp K.M."/>
            <person name="Park H.-S."/>
            <person name="Perrone G."/>
            <person name="Piumi F."/>
            <person name="Punt P.J."/>
            <person name="Ram A.F."/>
            <person name="Ramon A."/>
            <person name="Rauscher S."/>
            <person name="Record E."/>
            <person name="Riano-Pachon D.M."/>
            <person name="Robert V."/>
            <person name="Roehrig J."/>
            <person name="Ruller R."/>
            <person name="Salamov A."/>
            <person name="Salih N.S."/>
            <person name="Samson R.A."/>
            <person name="Sandor E."/>
            <person name="Sanguinetti M."/>
            <person name="Schuetze T."/>
            <person name="Sepcic K."/>
            <person name="Shelest E."/>
            <person name="Sherlock G."/>
            <person name="Sophianopoulou V."/>
            <person name="Squina F.M."/>
            <person name="Sun H."/>
            <person name="Susca A."/>
            <person name="Todd R.B."/>
            <person name="Tsang A."/>
            <person name="Unkles S.E."/>
            <person name="van de Wiele N."/>
            <person name="van Rossen-Uffink D."/>
            <person name="Oliveira J.V."/>
            <person name="Vesth T.C."/>
            <person name="Visser J."/>
            <person name="Yu J.-H."/>
            <person name="Zhou M."/>
            <person name="Andersen M.R."/>
            <person name="Archer D.B."/>
            <person name="Baker S.E."/>
            <person name="Benoit I."/>
            <person name="Brakhage A.A."/>
            <person name="Braus G.H."/>
            <person name="Fischer R."/>
            <person name="Frisvad J.C."/>
            <person name="Goldman G.H."/>
            <person name="Houbraken J."/>
            <person name="Oakley B."/>
            <person name="Pocsi I."/>
            <person name="Scazzocchio C."/>
            <person name="Seiboth B."/>
            <person name="vanKuyk P.A."/>
            <person name="Wortman J."/>
            <person name="Dyer P.S."/>
            <person name="Grigoriev I.V."/>
        </authorList>
    </citation>
    <scope>NUCLEOTIDE SEQUENCE [LARGE SCALE GENOMIC DNA]</scope>
    <source>
        <strain evidence="13">DTO 134E9</strain>
    </source>
</reference>
<dbReference type="InterPro" id="IPR018108">
    <property type="entry name" value="MCP_transmembrane"/>
</dbReference>
<name>A0A1L9RUI5_ASPWE</name>
<evidence type="ECO:0000256" key="7">
    <source>
        <dbReference type="ARBA" id="ARBA00022989"/>
    </source>
</evidence>
<dbReference type="OrthoDB" id="428293at2759"/>
<keyword evidence="9 10" id="KW-0472">Membrane</keyword>
<dbReference type="Proteomes" id="UP000184383">
    <property type="component" value="Unassembled WGS sequence"/>
</dbReference>
<keyword evidence="7" id="KW-1133">Transmembrane helix</keyword>
<dbReference type="Pfam" id="PF00153">
    <property type="entry name" value="Mito_carr"/>
    <property type="match status" value="3"/>
</dbReference>
<dbReference type="GO" id="GO:0015215">
    <property type="term" value="F:nucleotide transmembrane transporter activity"/>
    <property type="evidence" value="ECO:0007669"/>
    <property type="project" value="UniProtKB-ARBA"/>
</dbReference>
<evidence type="ECO:0000256" key="6">
    <source>
        <dbReference type="ARBA" id="ARBA00022792"/>
    </source>
</evidence>
<keyword evidence="5" id="KW-0677">Repeat</keyword>
<dbReference type="EMBL" id="KV878210">
    <property type="protein sequence ID" value="OJJ38543.1"/>
    <property type="molecule type" value="Genomic_DNA"/>
</dbReference>
<dbReference type="VEuPathDB" id="FungiDB:ASPWEDRAFT_105531"/>
<organism evidence="12 13">
    <name type="scientific">Aspergillus wentii DTO 134E9</name>
    <dbReference type="NCBI Taxonomy" id="1073089"/>
    <lineage>
        <taxon>Eukaryota</taxon>
        <taxon>Fungi</taxon>
        <taxon>Dikarya</taxon>
        <taxon>Ascomycota</taxon>
        <taxon>Pezizomycotina</taxon>
        <taxon>Eurotiomycetes</taxon>
        <taxon>Eurotiomycetidae</taxon>
        <taxon>Eurotiales</taxon>
        <taxon>Aspergillaceae</taxon>
        <taxon>Aspergillus</taxon>
        <taxon>Aspergillus subgen. Cremei</taxon>
    </lineage>
</organism>
<dbReference type="InterPro" id="IPR044712">
    <property type="entry name" value="SLC25A32-like"/>
</dbReference>
<evidence type="ECO:0000256" key="5">
    <source>
        <dbReference type="ARBA" id="ARBA00022737"/>
    </source>
</evidence>
<dbReference type="FunFam" id="1.50.40.10:FF:000102">
    <property type="entry name" value="Folate carrier protein Flx1"/>
    <property type="match status" value="1"/>
</dbReference>
<dbReference type="AlphaFoldDB" id="A0A1L9RUI5"/>
<dbReference type="InterPro" id="IPR023395">
    <property type="entry name" value="MCP_dom_sf"/>
</dbReference>
<comment type="subcellular location">
    <subcellularLocation>
        <location evidence="1">Mitochondrion inner membrane</location>
        <topology evidence="1">Multi-pass membrane protein</topology>
    </subcellularLocation>
</comment>
<dbReference type="SUPFAM" id="SSF103506">
    <property type="entry name" value="Mitochondrial carrier"/>
    <property type="match status" value="1"/>
</dbReference>
<comment type="similarity">
    <text evidence="2 11">Belongs to the mitochondrial carrier (TC 2.A.29) family.</text>
</comment>